<proteinExistence type="predicted"/>
<keyword evidence="2" id="KW-1185">Reference proteome</keyword>
<dbReference type="Proteomes" id="UP001523369">
    <property type="component" value="Unassembled WGS sequence"/>
</dbReference>
<accession>A0ABT1E1H7</accession>
<reference evidence="1 2" key="1">
    <citation type="submission" date="2022-06" db="EMBL/GenBank/DDBJ databases">
        <title>New Species of the Genus Actinoplanes, ActinopZanes ferrugineus.</title>
        <authorList>
            <person name="Ding P."/>
        </authorList>
    </citation>
    <scope>NUCLEOTIDE SEQUENCE [LARGE SCALE GENOMIC DNA]</scope>
    <source>
        <strain evidence="1 2">TRM88003</strain>
    </source>
</reference>
<dbReference type="Gene3D" id="1.10.1780.10">
    <property type="entry name" value="Clp, N-terminal domain"/>
    <property type="match status" value="1"/>
</dbReference>
<name>A0ABT1E1H7_9ACTN</name>
<protein>
    <submittedName>
        <fullName evidence="1">Uncharacterized protein</fullName>
    </submittedName>
</protein>
<gene>
    <name evidence="1" type="ORF">M1L60_41090</name>
</gene>
<dbReference type="InterPro" id="IPR036628">
    <property type="entry name" value="Clp_N_dom_sf"/>
</dbReference>
<comment type="caution">
    <text evidence="1">The sequence shown here is derived from an EMBL/GenBank/DDBJ whole genome shotgun (WGS) entry which is preliminary data.</text>
</comment>
<evidence type="ECO:0000313" key="1">
    <source>
        <dbReference type="EMBL" id="MCO8276993.1"/>
    </source>
</evidence>
<dbReference type="EMBL" id="JAMYJR010000052">
    <property type="protein sequence ID" value="MCO8276993.1"/>
    <property type="molecule type" value="Genomic_DNA"/>
</dbReference>
<sequence>MLGLLREGHGLAMLIMHDRGVDFDRVRQEMERSVGATAA</sequence>
<evidence type="ECO:0000313" key="2">
    <source>
        <dbReference type="Proteomes" id="UP001523369"/>
    </source>
</evidence>
<organism evidence="1 2">
    <name type="scientific">Paractinoplanes aksuensis</name>
    <dbReference type="NCBI Taxonomy" id="2939490"/>
    <lineage>
        <taxon>Bacteria</taxon>
        <taxon>Bacillati</taxon>
        <taxon>Actinomycetota</taxon>
        <taxon>Actinomycetes</taxon>
        <taxon>Micromonosporales</taxon>
        <taxon>Micromonosporaceae</taxon>
        <taxon>Paractinoplanes</taxon>
    </lineage>
</organism>